<evidence type="ECO:0000313" key="12">
    <source>
        <dbReference type="EMBL" id="KAF5336411.1"/>
    </source>
</evidence>
<dbReference type="PANTHER" id="PTHR10572:SF24">
    <property type="entry name" value="3-HYDROXY-3-METHYLGLUTARYL-COENZYME A REDUCTASE"/>
    <property type="match status" value="1"/>
</dbReference>
<feature type="transmembrane region" description="Helical" evidence="9">
    <location>
        <begin position="467"/>
        <end position="492"/>
    </location>
</feature>
<dbReference type="PROSITE" id="PS00318">
    <property type="entry name" value="HMG_COA_REDUCTASE_2"/>
    <property type="match status" value="1"/>
</dbReference>
<evidence type="ECO:0000256" key="10">
    <source>
        <dbReference type="SAM" id="MobiDB-lite"/>
    </source>
</evidence>
<evidence type="ECO:0000256" key="4">
    <source>
        <dbReference type="ARBA" id="ARBA00022824"/>
    </source>
</evidence>
<dbReference type="GO" id="GO:0006696">
    <property type="term" value="P:ergosterol biosynthetic process"/>
    <property type="evidence" value="ECO:0007669"/>
    <property type="project" value="TreeGrafter"/>
</dbReference>
<dbReference type="GO" id="GO:0004420">
    <property type="term" value="F:hydroxymethylglutaryl-CoA reductase (NADPH) activity"/>
    <property type="evidence" value="ECO:0007669"/>
    <property type="project" value="UniProtKB-EC"/>
</dbReference>
<organism evidence="12 13">
    <name type="scientific">Ephemerocybe angulata</name>
    <dbReference type="NCBI Taxonomy" id="980116"/>
    <lineage>
        <taxon>Eukaryota</taxon>
        <taxon>Fungi</taxon>
        <taxon>Dikarya</taxon>
        <taxon>Basidiomycota</taxon>
        <taxon>Agaricomycotina</taxon>
        <taxon>Agaricomycetes</taxon>
        <taxon>Agaricomycetidae</taxon>
        <taxon>Agaricales</taxon>
        <taxon>Agaricineae</taxon>
        <taxon>Psathyrellaceae</taxon>
        <taxon>Ephemerocybe</taxon>
    </lineage>
</organism>
<dbReference type="Gene3D" id="1.10.3270.10">
    <property type="entry name" value="HMGR, N-terminal domain"/>
    <property type="match status" value="1"/>
</dbReference>
<keyword evidence="7 9" id="KW-0560">Oxidoreductase</keyword>
<protein>
    <recommendedName>
        <fullName evidence="9">3-hydroxy-3-methylglutaryl coenzyme A reductase</fullName>
        <shortName evidence="9">HMG-CoA reductase</shortName>
        <ecNumber evidence="9">1.1.1.34</ecNumber>
    </recommendedName>
</protein>
<dbReference type="GO" id="GO:0015936">
    <property type="term" value="P:coenzyme A metabolic process"/>
    <property type="evidence" value="ECO:0007669"/>
    <property type="project" value="InterPro"/>
</dbReference>
<dbReference type="SUPFAM" id="SSF55035">
    <property type="entry name" value="NAD-binding domain of HMG-CoA reductase"/>
    <property type="match status" value="1"/>
</dbReference>
<evidence type="ECO:0000256" key="2">
    <source>
        <dbReference type="ARBA" id="ARBA00007661"/>
    </source>
</evidence>
<evidence type="ECO:0000256" key="6">
    <source>
        <dbReference type="ARBA" id="ARBA00022989"/>
    </source>
</evidence>
<dbReference type="GO" id="GO:0005778">
    <property type="term" value="C:peroxisomal membrane"/>
    <property type="evidence" value="ECO:0007669"/>
    <property type="project" value="TreeGrafter"/>
</dbReference>
<feature type="transmembrane region" description="Helical" evidence="9">
    <location>
        <begin position="285"/>
        <end position="305"/>
    </location>
</feature>
<dbReference type="OrthoDB" id="310654at2759"/>
<dbReference type="FunFam" id="3.90.770.10:FF:000001">
    <property type="entry name" value="3-hydroxy-3-methylglutaryl coenzyme A reductase"/>
    <property type="match status" value="1"/>
</dbReference>
<name>A0A8H5C770_9AGAR</name>
<dbReference type="InterPro" id="IPR009029">
    <property type="entry name" value="HMG_CoA_Rdtase_sub-bd_dom_sf"/>
</dbReference>
<evidence type="ECO:0000313" key="13">
    <source>
        <dbReference type="Proteomes" id="UP000541558"/>
    </source>
</evidence>
<dbReference type="NCBIfam" id="TIGR00533">
    <property type="entry name" value="HMG_CoA_R_NADP"/>
    <property type="match status" value="1"/>
</dbReference>
<keyword evidence="6 9" id="KW-1133">Transmembrane helix</keyword>
<evidence type="ECO:0000259" key="11">
    <source>
        <dbReference type="PROSITE" id="PS50156"/>
    </source>
</evidence>
<dbReference type="Gene3D" id="3.30.70.420">
    <property type="entry name" value="Hydroxymethylglutaryl-CoA reductase, class I/II, NAD/NADP-binding domain"/>
    <property type="match status" value="1"/>
</dbReference>
<comment type="pathway">
    <text evidence="9">Metabolic intermediate biosynthesis; (R)-mevalonate biosynthesis; (R)-mevalonate from acetyl-CoA: step 3/3.</text>
</comment>
<dbReference type="Pfam" id="PF00368">
    <property type="entry name" value="HMG-CoA_red"/>
    <property type="match status" value="1"/>
</dbReference>
<keyword evidence="5 9" id="KW-0521">NADP</keyword>
<accession>A0A8H5C770</accession>
<dbReference type="CDD" id="cd00643">
    <property type="entry name" value="HMG-CoA_reductase_classI"/>
    <property type="match status" value="1"/>
</dbReference>
<keyword evidence="13" id="KW-1185">Reference proteome</keyword>
<feature type="transmembrane region" description="Helical" evidence="9">
    <location>
        <begin position="20"/>
        <end position="38"/>
    </location>
</feature>
<keyword evidence="8 9" id="KW-0472">Membrane</keyword>
<dbReference type="InterPro" id="IPR023282">
    <property type="entry name" value="HMG_CoA_Rdtase_N"/>
</dbReference>
<dbReference type="FunFam" id="3.30.70.420:FF:000001">
    <property type="entry name" value="3-hydroxy-3-methylglutaryl coenzyme A reductase"/>
    <property type="match status" value="1"/>
</dbReference>
<feature type="compositionally biased region" description="Low complexity" evidence="10">
    <location>
        <begin position="510"/>
        <end position="531"/>
    </location>
</feature>
<comment type="subcellular location">
    <subcellularLocation>
        <location evidence="1 9">Endoplasmic reticulum membrane</location>
        <topology evidence="1 9">Multi-pass membrane protein</topology>
    </subcellularLocation>
</comment>
<dbReference type="PROSITE" id="PS00066">
    <property type="entry name" value="HMG_COA_REDUCTASE_1"/>
    <property type="match status" value="1"/>
</dbReference>
<dbReference type="InterPro" id="IPR000731">
    <property type="entry name" value="SSD"/>
</dbReference>
<comment type="catalytic activity">
    <reaction evidence="9">
        <text>(R)-mevalonate + 2 NADP(+) + CoA = (3S)-3-hydroxy-3-methylglutaryl-CoA + 2 NADPH + 2 H(+)</text>
        <dbReference type="Rhea" id="RHEA:15989"/>
        <dbReference type="ChEBI" id="CHEBI:15378"/>
        <dbReference type="ChEBI" id="CHEBI:36464"/>
        <dbReference type="ChEBI" id="CHEBI:43074"/>
        <dbReference type="ChEBI" id="CHEBI:57287"/>
        <dbReference type="ChEBI" id="CHEBI:57783"/>
        <dbReference type="ChEBI" id="CHEBI:58349"/>
        <dbReference type="EC" id="1.1.1.34"/>
    </reaction>
</comment>
<dbReference type="InterPro" id="IPR002202">
    <property type="entry name" value="HMG_CoA_Rdtase"/>
</dbReference>
<keyword evidence="3 9" id="KW-0812">Transmembrane</keyword>
<feature type="region of interest" description="Disordered" evidence="10">
    <location>
        <begin position="1380"/>
        <end position="1409"/>
    </location>
</feature>
<feature type="transmembrane region" description="Helical" evidence="9">
    <location>
        <begin position="1314"/>
        <end position="1336"/>
    </location>
</feature>
<comment type="caution">
    <text evidence="12">The sequence shown here is derived from an EMBL/GenBank/DDBJ whole genome shotgun (WGS) entry which is preliminary data.</text>
</comment>
<dbReference type="InterPro" id="IPR023074">
    <property type="entry name" value="HMG_CoA_Rdtase_cat_sf"/>
</dbReference>
<keyword evidence="4 9" id="KW-0256">Endoplasmic reticulum</keyword>
<comment type="similarity">
    <text evidence="2 9">Belongs to the HMG-CoA reductase family.</text>
</comment>
<evidence type="ECO:0000256" key="7">
    <source>
        <dbReference type="ARBA" id="ARBA00023002"/>
    </source>
</evidence>
<dbReference type="PRINTS" id="PR00071">
    <property type="entry name" value="HMGCOARDTASE"/>
</dbReference>
<gene>
    <name evidence="12" type="ORF">D9611_006512</name>
</gene>
<dbReference type="InterPro" id="IPR009023">
    <property type="entry name" value="HMG_CoA_Rdtase_NAD(P)-bd_sf"/>
</dbReference>
<dbReference type="SUPFAM" id="SSF56542">
    <property type="entry name" value="Substrate-binding domain of HMG-CoA reductase"/>
    <property type="match status" value="1"/>
</dbReference>
<dbReference type="PANTHER" id="PTHR10572">
    <property type="entry name" value="3-HYDROXY-3-METHYLGLUTARYL-COENZYME A REDUCTASE"/>
    <property type="match status" value="1"/>
</dbReference>
<reference evidence="12 13" key="1">
    <citation type="journal article" date="2020" name="ISME J.">
        <title>Uncovering the hidden diversity of litter-decomposition mechanisms in mushroom-forming fungi.</title>
        <authorList>
            <person name="Floudas D."/>
            <person name="Bentzer J."/>
            <person name="Ahren D."/>
            <person name="Johansson T."/>
            <person name="Persson P."/>
            <person name="Tunlid A."/>
        </authorList>
    </citation>
    <scope>NUCLEOTIDE SEQUENCE [LARGE SCALE GENOMIC DNA]</scope>
    <source>
        <strain evidence="12 13">CBS 175.51</strain>
    </source>
</reference>
<sequence length="1409" mass="147948">MRALLRPFALHAAYTPIETIVFFCIVGTLAYFHILNAIKHSAFLSPAYNSHAYAAASLRPAYVLNRMGEWVGVREARWNRDRTTQEGKLAVAEVQQLVFNVDALVWNSWAKDTQQETVSLSIPPLSTSLANLTEHLTHTFVSPAGKPYDSICYRPHRSPSKSASHAAPSQGPCFLSTNNNLRQQPYHIPSHPHPSSASAVGDPSSTQAQVALAFAPGAREEWVGALKAAKTYVDAEGVKYEVELLQKGGVEDVDIGNMRSGKWVAYAVRILVLRFWALAKKADSLDILLILAGYILMHTTFYLLLTRSRALGSSFWLPLAIMSSAVLSLLIAVPVAMALGIRMDPVALTEALPFLVCTVGFDKPLRLARAVFTHPHLLLPPSEGSGHHTSSSSTSFSTTAASTGATANLTVPSSSSSPESSLKPAPKIITESLTLVYPPIIRDYGLEIAVLVVGANSKVGGLREVCALASLLLAVDCLLLCTYLAAILGVMIEVRRIKTARALTRSRSNSFSSIRSSGSSTNLSSLASKPSAMARPPAPSTPTLRHKISSALLGGEKGSSLPEYARGLGVRVKGKVRGVVAGEEVVRPENPVARLKLLLIASFMTLHVLNFIAPLTPSRHAGGNSVGYASNVNVRKVDVNSPGVRAVLKAIEHAEGITHVEDLQFDLPSASGADDEFPLGLDSAVNPDKQVLLKIAPPVYIRVTPPVSLTSKLSASAGASGVVVDGGRARSTSEMVESFLASWTRLVGDPVLSKWIVIILAISVGLNGFLLQGIALGVGVNGLGAMLTRGRGGVRFEEEGEGEGVNGGGKEEGVVVLGSSSRTSATAVAGEGEVKHLTRRPSYTIPPSTGAISLDDVDKKLKAQRRLTITSKTASSAQAVAIASPMSSSSSASSEEDLALEQVPTEVRAYEDVLDIFENGPRPVAKSLALLNDEEIVLLSLKGKVAAYALEKVLGGGPAELERAVKIRRMLISRASITKTLEGSDIPHASYDYGRVLGACCENVIGYIPLPLGVAGPLNVDGVSTHIPMATAEGTLVASTSRGCKALNAGGGVTTVLLQDGMTRGPAIDFPSVVMAAAAKEWLGSEEGYAIIKEAFESTSRFARLMSLKTAMAGRTLFVRFKTATGDAMGMNMISKGTEKSLEVMQTFFPEMIVLALSGNYCTDKKPAAINWIDGRGKSVVAEAVIPGKVVKTVLKTTVEALVNLNVKKNLVGSAMAGSVGGFNAHAANILTAVFLATGQDPAQNVESSQCMTLMEATNGGEDLLMTITMPCIEVGTVGGGTVLAPQGAVLEMLGVKGAHASHPGQNAQRLARIIAAAVMAGELSLMAALAAGHLIRAHMVHNRSRANTPAPSVPGTPGVVAGFNGMTAVVAVEKGMEAKKEGGEKGGVGLGPLTPSSSMGSLPPYSRT</sequence>
<evidence type="ECO:0000256" key="3">
    <source>
        <dbReference type="ARBA" id="ARBA00022692"/>
    </source>
</evidence>
<feature type="domain" description="SSD" evidence="11">
    <location>
        <begin position="286"/>
        <end position="490"/>
    </location>
</feature>
<dbReference type="PROSITE" id="PS50156">
    <property type="entry name" value="SSD"/>
    <property type="match status" value="1"/>
</dbReference>
<dbReference type="Proteomes" id="UP000541558">
    <property type="component" value="Unassembled WGS sequence"/>
</dbReference>
<feature type="transmembrane region" description="Helical" evidence="9">
    <location>
        <begin position="317"/>
        <end position="341"/>
    </location>
</feature>
<feature type="region of interest" description="Disordered" evidence="10">
    <location>
        <begin position="510"/>
        <end position="545"/>
    </location>
</feature>
<dbReference type="EMBL" id="JAACJK010000058">
    <property type="protein sequence ID" value="KAF5336411.1"/>
    <property type="molecule type" value="Genomic_DNA"/>
</dbReference>
<dbReference type="InterPro" id="IPR023076">
    <property type="entry name" value="HMG_CoA_Rdtase_CS"/>
</dbReference>
<dbReference type="EC" id="1.1.1.34" evidence="9"/>
<evidence type="ECO:0000256" key="1">
    <source>
        <dbReference type="ARBA" id="ARBA00004477"/>
    </source>
</evidence>
<dbReference type="UniPathway" id="UPA00058">
    <property type="reaction ID" value="UER00103"/>
</dbReference>
<evidence type="ECO:0000256" key="8">
    <source>
        <dbReference type="ARBA" id="ARBA00023136"/>
    </source>
</evidence>
<dbReference type="GO" id="GO:0005789">
    <property type="term" value="C:endoplasmic reticulum membrane"/>
    <property type="evidence" value="ECO:0007669"/>
    <property type="project" value="UniProtKB-SubCell"/>
</dbReference>
<evidence type="ECO:0000256" key="9">
    <source>
        <dbReference type="RuleBase" id="RU361219"/>
    </source>
</evidence>
<dbReference type="InterPro" id="IPR004554">
    <property type="entry name" value="HMG_CoA_Rdtase_eu_arc"/>
</dbReference>
<evidence type="ECO:0000256" key="5">
    <source>
        <dbReference type="ARBA" id="ARBA00022857"/>
    </source>
</evidence>
<dbReference type="GO" id="GO:0008299">
    <property type="term" value="P:isoprenoid biosynthetic process"/>
    <property type="evidence" value="ECO:0007669"/>
    <property type="project" value="InterPro"/>
</dbReference>
<dbReference type="Gene3D" id="3.90.770.10">
    <property type="entry name" value="3-hydroxy-3-methylglutaryl-coenzyme A Reductase, Chain A, domain 2"/>
    <property type="match status" value="1"/>
</dbReference>
<dbReference type="PROSITE" id="PS01192">
    <property type="entry name" value="HMG_COA_REDUCTASE_3"/>
    <property type="match status" value="1"/>
</dbReference>
<proteinExistence type="inferred from homology"/>
<dbReference type="PROSITE" id="PS50065">
    <property type="entry name" value="HMG_COA_REDUCTASE_4"/>
    <property type="match status" value="1"/>
</dbReference>